<evidence type="ECO:0000256" key="5">
    <source>
        <dbReference type="ARBA" id="ARBA00023186"/>
    </source>
</evidence>
<dbReference type="Gene3D" id="1.20.5.170">
    <property type="match status" value="1"/>
</dbReference>
<dbReference type="PANTHER" id="PTHR43087">
    <property type="entry name" value="LYSINE/ARGININE/ORNITHINE TRANSPORT SYSTEM KINASE"/>
    <property type="match status" value="1"/>
</dbReference>
<keyword evidence="2" id="KW-0547">Nucleotide-binding</keyword>
<evidence type="ECO:0000256" key="1">
    <source>
        <dbReference type="ARBA" id="ARBA00009625"/>
    </source>
</evidence>
<dbReference type="Pfam" id="PF03308">
    <property type="entry name" value="MeaB"/>
    <property type="match status" value="1"/>
</dbReference>
<dbReference type="SUPFAM" id="SSF52540">
    <property type="entry name" value="P-loop containing nucleoside triphosphate hydrolases"/>
    <property type="match status" value="1"/>
</dbReference>
<dbReference type="NCBIfam" id="TIGR00750">
    <property type="entry name" value="lao"/>
    <property type="match status" value="1"/>
</dbReference>
<dbReference type="RefSeq" id="WP_253793698.1">
    <property type="nucleotide sequence ID" value="NZ_BAAAUB010000079.1"/>
</dbReference>
<evidence type="ECO:0000256" key="3">
    <source>
        <dbReference type="ARBA" id="ARBA00022801"/>
    </source>
</evidence>
<evidence type="ECO:0000313" key="6">
    <source>
        <dbReference type="EMBL" id="MCP2307621.1"/>
    </source>
</evidence>
<keyword evidence="6" id="KW-0808">Transferase</keyword>
<dbReference type="Proteomes" id="UP001206483">
    <property type="component" value="Unassembled WGS sequence"/>
</dbReference>
<organism evidence="6 7">
    <name type="scientific">Kitasatospora paracochleata</name>
    <dbReference type="NCBI Taxonomy" id="58354"/>
    <lineage>
        <taxon>Bacteria</taxon>
        <taxon>Bacillati</taxon>
        <taxon>Actinomycetota</taxon>
        <taxon>Actinomycetes</taxon>
        <taxon>Kitasatosporales</taxon>
        <taxon>Streptomycetaceae</taxon>
        <taxon>Kitasatospora</taxon>
    </lineage>
</organism>
<keyword evidence="4" id="KW-0342">GTP-binding</keyword>
<comment type="similarity">
    <text evidence="1">Belongs to the SIMIBI class G3E GTPase family. ArgK/MeaB subfamily.</text>
</comment>
<sequence>MVDVATLVEQAREGRPRAVARLITLVENAAPELREVMAALMPYTGQAYTVGLTGSPGVGKSTSTSALVSAYRRLGKRVGVLAVDPSSPFSGGALLGDRVRMQDHATDPEVFIRSMATRGHLGGLSWAAPQALRVLDGAGCDVILVETVGVGQSEVEIAAQADTTVVLLAPGMGDGIQAAKAGILEIGDLFVVNKADRDGADATARELNHMLGLGEARQPGDWRPPIVKTVAARGEGVDEVVEALEKHRAWLAETGELAARRRRRAAEEVEAITLAALRARIGDLRGDRHLHALAERVAVGELDPYAAADQLIAELTG</sequence>
<gene>
    <name evidence="6" type="ORF">FHR36_000713</name>
</gene>
<protein>
    <submittedName>
        <fullName evidence="6">LAO/AO transport system kinase</fullName>
        <ecNumber evidence="6">2.7.-.-</ecNumber>
    </submittedName>
</protein>
<dbReference type="GO" id="GO:0016301">
    <property type="term" value="F:kinase activity"/>
    <property type="evidence" value="ECO:0007669"/>
    <property type="project" value="UniProtKB-KW"/>
</dbReference>
<keyword evidence="6" id="KW-0418">Kinase</keyword>
<dbReference type="InterPro" id="IPR052040">
    <property type="entry name" value="GTPase/Isobutyryl-CoA_mutase"/>
</dbReference>
<proteinExistence type="inferred from homology"/>
<name>A0ABT1IRT9_9ACTN</name>
<dbReference type="EMBL" id="JAMZDX010000001">
    <property type="protein sequence ID" value="MCP2307621.1"/>
    <property type="molecule type" value="Genomic_DNA"/>
</dbReference>
<dbReference type="Gene3D" id="3.40.50.300">
    <property type="entry name" value="P-loop containing nucleotide triphosphate hydrolases"/>
    <property type="match status" value="1"/>
</dbReference>
<dbReference type="EC" id="2.7.-.-" evidence="6"/>
<reference evidence="6 7" key="1">
    <citation type="submission" date="2022-06" db="EMBL/GenBank/DDBJ databases">
        <title>Sequencing the genomes of 1000 actinobacteria strains.</title>
        <authorList>
            <person name="Klenk H.-P."/>
        </authorList>
    </citation>
    <scope>NUCLEOTIDE SEQUENCE [LARGE SCALE GENOMIC DNA]</scope>
    <source>
        <strain evidence="6 7">DSM 41656</strain>
    </source>
</reference>
<dbReference type="InterPro" id="IPR027417">
    <property type="entry name" value="P-loop_NTPase"/>
</dbReference>
<dbReference type="PANTHER" id="PTHR43087:SF1">
    <property type="entry name" value="LAO_AO TRANSPORT SYSTEM ATPASE"/>
    <property type="match status" value="1"/>
</dbReference>
<evidence type="ECO:0000313" key="7">
    <source>
        <dbReference type="Proteomes" id="UP001206483"/>
    </source>
</evidence>
<comment type="caution">
    <text evidence="6">The sequence shown here is derived from an EMBL/GenBank/DDBJ whole genome shotgun (WGS) entry which is preliminary data.</text>
</comment>
<evidence type="ECO:0000256" key="4">
    <source>
        <dbReference type="ARBA" id="ARBA00023134"/>
    </source>
</evidence>
<keyword evidence="7" id="KW-1185">Reference proteome</keyword>
<keyword evidence="5" id="KW-0143">Chaperone</keyword>
<dbReference type="CDD" id="cd03114">
    <property type="entry name" value="MMAA-like"/>
    <property type="match status" value="1"/>
</dbReference>
<accession>A0ABT1IRT9</accession>
<keyword evidence="3" id="KW-0378">Hydrolase</keyword>
<dbReference type="InterPro" id="IPR005129">
    <property type="entry name" value="GTPase_ArgK"/>
</dbReference>
<evidence type="ECO:0000256" key="2">
    <source>
        <dbReference type="ARBA" id="ARBA00022741"/>
    </source>
</evidence>